<reference evidence="2" key="1">
    <citation type="submission" date="2021-01" db="EMBL/GenBank/DDBJ databases">
        <authorList>
            <person name="Corre E."/>
            <person name="Pelletier E."/>
            <person name="Niang G."/>
            <person name="Scheremetjew M."/>
            <person name="Finn R."/>
            <person name="Kale V."/>
            <person name="Holt S."/>
            <person name="Cochrane G."/>
            <person name="Meng A."/>
            <person name="Brown T."/>
            <person name="Cohen L."/>
        </authorList>
    </citation>
    <scope>NUCLEOTIDE SEQUENCE</scope>
    <source>
        <strain evidence="2">Pbaha01</strain>
    </source>
</reference>
<proteinExistence type="predicted"/>
<dbReference type="AlphaFoldDB" id="A0A7S0BA40"/>
<name>A0A7S0BA40_9DINO</name>
<accession>A0A7S0BA40</accession>
<evidence type="ECO:0000256" key="1">
    <source>
        <dbReference type="SAM" id="MobiDB-lite"/>
    </source>
</evidence>
<sequence>MVQQTPYFGQFQGVGSQIFEHNTFLECADIESPKPPLLESGWTARAMTTPPLAPDGLSQVPEAHESTCRGQRRGDHVTTAAMAATAERHQAKEDAARGRAQGLDLPATATDAARPAVPPAPPSPGELIRVRTFDPFEDEALTICESTGPSEGLDLSRMKTFDPFEEQWPIDQGWSGAYPGGFEASPFMMMPVQVPMLEAPAGMPGSAAVVEWLPTDGPPSGACPSHVDEHLVPPAFGAPPATAAAPAAVSTQTPSVPQPQTLSRSHSTASGAFRVSWTVDARKLHGNERVAVSPPFEISCPSPMTFKMMILPKATSDRRGSASFRKSGGRGIVQVKCEAQATESSEGCLTFSIMAGKNLEDAKRKPPRRSVKHDFTKSVVCTLQDEQEGWDFGHMVDEASQTFVVCLETL</sequence>
<organism evidence="2">
    <name type="scientific">Pyrodinium bahamense</name>
    <dbReference type="NCBI Taxonomy" id="73915"/>
    <lineage>
        <taxon>Eukaryota</taxon>
        <taxon>Sar</taxon>
        <taxon>Alveolata</taxon>
        <taxon>Dinophyceae</taxon>
        <taxon>Gonyaulacales</taxon>
        <taxon>Pyrocystaceae</taxon>
        <taxon>Pyrodinium</taxon>
    </lineage>
</organism>
<protein>
    <submittedName>
        <fullName evidence="2">Uncharacterized protein</fullName>
    </submittedName>
</protein>
<gene>
    <name evidence="2" type="ORF">PBAH0796_LOCUS31403</name>
</gene>
<feature type="region of interest" description="Disordered" evidence="1">
    <location>
        <begin position="235"/>
        <end position="267"/>
    </location>
</feature>
<feature type="compositionally biased region" description="Polar residues" evidence="1">
    <location>
        <begin position="249"/>
        <end position="267"/>
    </location>
</feature>
<evidence type="ECO:0000313" key="2">
    <source>
        <dbReference type="EMBL" id="CAD8387715.1"/>
    </source>
</evidence>
<feature type="compositionally biased region" description="Low complexity" evidence="1">
    <location>
        <begin position="235"/>
        <end position="248"/>
    </location>
</feature>
<dbReference type="EMBL" id="HBEG01051649">
    <property type="protein sequence ID" value="CAD8387715.1"/>
    <property type="molecule type" value="Transcribed_RNA"/>
</dbReference>